<gene>
    <name evidence="2" type="ORF">pEaSNUABM12_00494</name>
</gene>
<feature type="compositionally biased region" description="Low complexity" evidence="1">
    <location>
        <begin position="195"/>
        <end position="211"/>
    </location>
</feature>
<dbReference type="EMBL" id="MT939486">
    <property type="protein sequence ID" value="QOI71411.1"/>
    <property type="molecule type" value="Genomic_DNA"/>
</dbReference>
<evidence type="ECO:0000313" key="2">
    <source>
        <dbReference type="EMBL" id="QOI71411.1"/>
    </source>
</evidence>
<dbReference type="InterPro" id="IPR009576">
    <property type="entry name" value="Biofilm_formation_YgiB"/>
</dbReference>
<evidence type="ECO:0000256" key="1">
    <source>
        <dbReference type="SAM" id="MobiDB-lite"/>
    </source>
</evidence>
<organism evidence="2 3">
    <name type="scientific">Erwinia phage pEa_SNUABM_12</name>
    <dbReference type="NCBI Taxonomy" id="2768773"/>
    <lineage>
        <taxon>Viruses</taxon>
        <taxon>Duplodnaviria</taxon>
        <taxon>Heunggongvirae</taxon>
        <taxon>Uroviricota</taxon>
        <taxon>Caudoviricetes</taxon>
        <taxon>Eneladusvirus</taxon>
        <taxon>Eneladusvirus BF</taxon>
    </lineage>
</organism>
<protein>
    <submittedName>
        <fullName evidence="2">Putative membrane protein</fullName>
    </submittedName>
</protein>
<proteinExistence type="predicted"/>
<dbReference type="Pfam" id="PF06693">
    <property type="entry name" value="DUF1190"/>
    <property type="match status" value="1"/>
</dbReference>
<sequence>MKRTKNINHKRFRKVHKFWKYSALFVAIGSTFFLTACDDFQEENVSVYKTIQDCEKGASTQPDKDRCALDYQNALGQAEKVAPKYDSKGSCEEEFGYDQCKPSSQTASHSSGFMWFPIMSGYSSSHANYPSQPLYSSSRYSSPMYNKFVDAKGNSFGNFTHAGKASVSRSALAPKPAMTTTTTRGGFGSTVHAQSSAKSVSHSSGGRSFGG</sequence>
<reference evidence="2 3" key="1">
    <citation type="submission" date="2020-08" db="EMBL/GenBank/DDBJ databases">
        <title>Complete genome sequence of Erwinia phage pEa_SNUABM_12.</title>
        <authorList>
            <person name="Kim S.G."/>
            <person name="Lee S.B."/>
            <person name="Park S.C."/>
        </authorList>
    </citation>
    <scope>NUCLEOTIDE SEQUENCE [LARGE SCALE GENOMIC DNA]</scope>
</reference>
<accession>A0A7L8ZNB6</accession>
<evidence type="ECO:0000313" key="3">
    <source>
        <dbReference type="Proteomes" id="UP000594095"/>
    </source>
</evidence>
<name>A0A7L8ZNB6_9CAUD</name>
<feature type="region of interest" description="Disordered" evidence="1">
    <location>
        <begin position="170"/>
        <end position="211"/>
    </location>
</feature>
<dbReference type="Proteomes" id="UP000594095">
    <property type="component" value="Genome"/>
</dbReference>